<evidence type="ECO:0000256" key="4">
    <source>
        <dbReference type="ARBA" id="ARBA00022982"/>
    </source>
</evidence>
<evidence type="ECO:0000256" key="7">
    <source>
        <dbReference type="SAM" id="MobiDB-lite"/>
    </source>
</evidence>
<evidence type="ECO:0000259" key="10">
    <source>
        <dbReference type="SMART" id="SM00665"/>
    </source>
</evidence>
<dbReference type="PANTHER" id="PTHR47797">
    <property type="entry name" value="DEHYDROGENASE, PUTATIVE (AFU_ORTHOLOGUE AFUA_8G05805)-RELATED"/>
    <property type="match status" value="1"/>
</dbReference>
<proteinExistence type="predicted"/>
<dbReference type="InterPro" id="IPR015920">
    <property type="entry name" value="Cellobiose_DH-like_cyt"/>
</dbReference>
<dbReference type="Proteomes" id="UP000777438">
    <property type="component" value="Unassembled WGS sequence"/>
</dbReference>
<evidence type="ECO:0000256" key="9">
    <source>
        <dbReference type="SAM" id="SignalP"/>
    </source>
</evidence>
<feature type="transmembrane region" description="Helical" evidence="8">
    <location>
        <begin position="231"/>
        <end position="251"/>
    </location>
</feature>
<feature type="compositionally biased region" description="Low complexity" evidence="7">
    <location>
        <begin position="406"/>
        <end position="418"/>
    </location>
</feature>
<evidence type="ECO:0000256" key="3">
    <source>
        <dbReference type="ARBA" id="ARBA00022692"/>
    </source>
</evidence>
<evidence type="ECO:0000256" key="6">
    <source>
        <dbReference type="ARBA" id="ARBA00023136"/>
    </source>
</evidence>
<feature type="transmembrane region" description="Helical" evidence="8">
    <location>
        <begin position="362"/>
        <end position="381"/>
    </location>
</feature>
<comment type="caution">
    <text evidence="11">The sequence shown here is derived from an EMBL/GenBank/DDBJ whole genome shotgun (WGS) entry which is preliminary data.</text>
</comment>
<evidence type="ECO:0000256" key="1">
    <source>
        <dbReference type="ARBA" id="ARBA00004370"/>
    </source>
</evidence>
<keyword evidence="4" id="KW-0249">Electron transport</keyword>
<dbReference type="CDD" id="cd08760">
    <property type="entry name" value="Cyt_b561_FRRS1_like"/>
    <property type="match status" value="1"/>
</dbReference>
<feature type="transmembrane region" description="Helical" evidence="8">
    <location>
        <begin position="263"/>
        <end position="285"/>
    </location>
</feature>
<sequence>MLLRKLGRLALAAAAAVLPSVLAKENNTDAPDQSTFVSSDGKVAFALTVADDHQTDLYFIIRAKSDLSWAAVGLGSNDMPGALYLIIYKNERGDNVTFSPRLSYGHYEPEYYPELEYTTLDASVDDEYMTYKARCIKHCRSWPAHDSSGGRLDVSSPNQKAIFAYGPEEGYHSDDKDAPLKYHSNYGVFTIDIKRTKDGDSEDLNLTDNSETDGATLEYYHGAKGNWKTPLHGIVMIICIAVLLPVGVLLLRSGGSVKWHALNQVVATVGVLLAFALGIVNSFVYQRSRKFDSTHQILGFVVVGLLLAQFGLGFMHHTQYQKTKTATKYGRIHLWVGRIILFFGVLNCFVGFTFAVNRKYGMILAALVLFITFGGMILIVGKGYLDKKKQRLNGAHEGFNDPPQPWRQQPTPQYTPGYPSDPPPGYEPPSHQIGLGPMSPVTPWRQSERKDDDVDLDLGTQQRPREFT</sequence>
<dbReference type="AlphaFoldDB" id="A0A9P8WK15"/>
<protein>
    <recommendedName>
        <fullName evidence="10">Cytochrome b561 domain-containing protein</fullName>
    </recommendedName>
</protein>
<dbReference type="EMBL" id="JAGPYM010000001">
    <property type="protein sequence ID" value="KAH6899871.1"/>
    <property type="molecule type" value="Genomic_DNA"/>
</dbReference>
<comment type="subcellular location">
    <subcellularLocation>
        <location evidence="1">Membrane</location>
    </subcellularLocation>
</comment>
<dbReference type="GO" id="GO:0016020">
    <property type="term" value="C:membrane"/>
    <property type="evidence" value="ECO:0007669"/>
    <property type="project" value="UniProtKB-SubCell"/>
</dbReference>
<dbReference type="SMART" id="SM00665">
    <property type="entry name" value="B561"/>
    <property type="match status" value="1"/>
</dbReference>
<name>A0A9P8WK15_9HYPO</name>
<evidence type="ECO:0000256" key="5">
    <source>
        <dbReference type="ARBA" id="ARBA00022989"/>
    </source>
</evidence>
<keyword evidence="6 8" id="KW-0472">Membrane</keyword>
<keyword evidence="3 8" id="KW-0812">Transmembrane</keyword>
<organism evidence="11 12">
    <name type="scientific">Thelonectria olida</name>
    <dbReference type="NCBI Taxonomy" id="1576542"/>
    <lineage>
        <taxon>Eukaryota</taxon>
        <taxon>Fungi</taxon>
        <taxon>Dikarya</taxon>
        <taxon>Ascomycota</taxon>
        <taxon>Pezizomycotina</taxon>
        <taxon>Sordariomycetes</taxon>
        <taxon>Hypocreomycetidae</taxon>
        <taxon>Hypocreales</taxon>
        <taxon>Nectriaceae</taxon>
        <taxon>Thelonectria</taxon>
    </lineage>
</organism>
<dbReference type="InterPro" id="IPR006593">
    <property type="entry name" value="Cyt_b561/ferric_Rdtase_TM"/>
</dbReference>
<dbReference type="SUPFAM" id="SSF49344">
    <property type="entry name" value="CBD9-like"/>
    <property type="match status" value="1"/>
</dbReference>
<evidence type="ECO:0000256" key="2">
    <source>
        <dbReference type="ARBA" id="ARBA00022448"/>
    </source>
</evidence>
<feature type="transmembrane region" description="Helical" evidence="8">
    <location>
        <begin position="297"/>
        <end position="315"/>
    </location>
</feature>
<feature type="region of interest" description="Disordered" evidence="7">
    <location>
        <begin position="394"/>
        <end position="468"/>
    </location>
</feature>
<dbReference type="PANTHER" id="PTHR47797:SF1">
    <property type="entry name" value="CYTOCHROME B561 DOMAIN-CONTAINING PROTEIN-RELATED"/>
    <property type="match status" value="1"/>
</dbReference>
<keyword evidence="9" id="KW-0732">Signal</keyword>
<feature type="domain" description="Cytochrome b561" evidence="10">
    <location>
        <begin position="231"/>
        <end position="352"/>
    </location>
</feature>
<evidence type="ECO:0000313" key="11">
    <source>
        <dbReference type="EMBL" id="KAH6899871.1"/>
    </source>
</evidence>
<evidence type="ECO:0000313" key="12">
    <source>
        <dbReference type="Proteomes" id="UP000777438"/>
    </source>
</evidence>
<accession>A0A9P8WK15</accession>
<dbReference type="Pfam" id="PF16010">
    <property type="entry name" value="CDH-cyt"/>
    <property type="match status" value="1"/>
</dbReference>
<keyword evidence="5 8" id="KW-1133">Transmembrane helix</keyword>
<dbReference type="OrthoDB" id="19261at2759"/>
<dbReference type="Gene3D" id="2.60.40.1210">
    <property type="entry name" value="Cellobiose dehydrogenase, cytochrome domain"/>
    <property type="match status" value="1"/>
</dbReference>
<dbReference type="Gene3D" id="1.20.120.1770">
    <property type="match status" value="1"/>
</dbReference>
<feature type="signal peptide" evidence="9">
    <location>
        <begin position="1"/>
        <end position="23"/>
    </location>
</feature>
<gene>
    <name evidence="11" type="ORF">B0T10DRAFT_600216</name>
</gene>
<evidence type="ECO:0000256" key="8">
    <source>
        <dbReference type="SAM" id="Phobius"/>
    </source>
</evidence>
<dbReference type="Pfam" id="PF03188">
    <property type="entry name" value="Cytochrom_B561"/>
    <property type="match status" value="1"/>
</dbReference>
<reference evidence="11 12" key="1">
    <citation type="journal article" date="2021" name="Nat. Commun.">
        <title>Genetic determinants of endophytism in the Arabidopsis root mycobiome.</title>
        <authorList>
            <person name="Mesny F."/>
            <person name="Miyauchi S."/>
            <person name="Thiergart T."/>
            <person name="Pickel B."/>
            <person name="Atanasova L."/>
            <person name="Karlsson M."/>
            <person name="Huettel B."/>
            <person name="Barry K.W."/>
            <person name="Haridas S."/>
            <person name="Chen C."/>
            <person name="Bauer D."/>
            <person name="Andreopoulos W."/>
            <person name="Pangilinan J."/>
            <person name="LaButti K."/>
            <person name="Riley R."/>
            <person name="Lipzen A."/>
            <person name="Clum A."/>
            <person name="Drula E."/>
            <person name="Henrissat B."/>
            <person name="Kohler A."/>
            <person name="Grigoriev I.V."/>
            <person name="Martin F.M."/>
            <person name="Hacquard S."/>
        </authorList>
    </citation>
    <scope>NUCLEOTIDE SEQUENCE [LARGE SCALE GENOMIC DNA]</scope>
    <source>
        <strain evidence="11 12">MPI-CAGE-CH-0241</strain>
    </source>
</reference>
<dbReference type="CDD" id="cd09630">
    <property type="entry name" value="CDH_like_cytochrome"/>
    <property type="match status" value="1"/>
</dbReference>
<feature type="chain" id="PRO_5040517429" description="Cytochrome b561 domain-containing protein" evidence="9">
    <location>
        <begin position="24"/>
        <end position="468"/>
    </location>
</feature>
<keyword evidence="2" id="KW-0813">Transport</keyword>
<keyword evidence="12" id="KW-1185">Reference proteome</keyword>
<feature type="transmembrane region" description="Helical" evidence="8">
    <location>
        <begin position="335"/>
        <end position="356"/>
    </location>
</feature>